<organism evidence="2 3">
    <name type="scientific">Tegillarca granosa</name>
    <name type="common">Malaysian cockle</name>
    <name type="synonym">Anadara granosa</name>
    <dbReference type="NCBI Taxonomy" id="220873"/>
    <lineage>
        <taxon>Eukaryota</taxon>
        <taxon>Metazoa</taxon>
        <taxon>Spiralia</taxon>
        <taxon>Lophotrochozoa</taxon>
        <taxon>Mollusca</taxon>
        <taxon>Bivalvia</taxon>
        <taxon>Autobranchia</taxon>
        <taxon>Pteriomorphia</taxon>
        <taxon>Arcoida</taxon>
        <taxon>Arcoidea</taxon>
        <taxon>Arcidae</taxon>
        <taxon>Tegillarca</taxon>
    </lineage>
</organism>
<feature type="signal peptide" evidence="1">
    <location>
        <begin position="1"/>
        <end position="24"/>
    </location>
</feature>
<dbReference type="Gene3D" id="1.10.238.10">
    <property type="entry name" value="EF-hand"/>
    <property type="match status" value="1"/>
</dbReference>
<keyword evidence="3" id="KW-1185">Reference proteome</keyword>
<dbReference type="InterPro" id="IPR011992">
    <property type="entry name" value="EF-hand-dom_pair"/>
</dbReference>
<name>A0ABQ9EVQ2_TEGGR</name>
<gene>
    <name evidence="2" type="ORF">KUTeg_015569</name>
</gene>
<accession>A0ABQ9EVQ2</accession>
<reference evidence="2 3" key="1">
    <citation type="submission" date="2022-12" db="EMBL/GenBank/DDBJ databases">
        <title>Chromosome-level genome of Tegillarca granosa.</title>
        <authorList>
            <person name="Kim J."/>
        </authorList>
    </citation>
    <scope>NUCLEOTIDE SEQUENCE [LARGE SCALE GENOMIC DNA]</scope>
    <source>
        <strain evidence="2">Teg-2019</strain>
        <tissue evidence="2">Adductor muscle</tissue>
    </source>
</reference>
<keyword evidence="1" id="KW-0732">Signal</keyword>
<evidence type="ECO:0000313" key="2">
    <source>
        <dbReference type="EMBL" id="KAJ8307485.1"/>
    </source>
</evidence>
<protein>
    <recommendedName>
        <fullName evidence="4">EF-hand domain-containing protein</fullName>
    </recommendedName>
</protein>
<sequence length="143" mass="16378">MLFNTIYSVILSLILILNARVSQSIFGFNFKNVVEQLKKTNIHVNVNQNQNQNICNCNCPGRKKRDTNLYDKIPCDVDLFYSDVNDDLTLQEFDAILKKIAPRQQLKFRILFQILDSDDDELVSVSEFVSGAGHHVLEKIATD</sequence>
<proteinExistence type="predicted"/>
<dbReference type="Proteomes" id="UP001217089">
    <property type="component" value="Unassembled WGS sequence"/>
</dbReference>
<comment type="caution">
    <text evidence="2">The sequence shown here is derived from an EMBL/GenBank/DDBJ whole genome shotgun (WGS) entry which is preliminary data.</text>
</comment>
<evidence type="ECO:0000313" key="3">
    <source>
        <dbReference type="Proteomes" id="UP001217089"/>
    </source>
</evidence>
<dbReference type="SUPFAM" id="SSF47473">
    <property type="entry name" value="EF-hand"/>
    <property type="match status" value="1"/>
</dbReference>
<feature type="chain" id="PRO_5046934244" description="EF-hand domain-containing protein" evidence="1">
    <location>
        <begin position="25"/>
        <end position="143"/>
    </location>
</feature>
<evidence type="ECO:0008006" key="4">
    <source>
        <dbReference type="Google" id="ProtNLM"/>
    </source>
</evidence>
<dbReference type="EMBL" id="JARBDR010000793">
    <property type="protein sequence ID" value="KAJ8307485.1"/>
    <property type="molecule type" value="Genomic_DNA"/>
</dbReference>
<evidence type="ECO:0000256" key="1">
    <source>
        <dbReference type="SAM" id="SignalP"/>
    </source>
</evidence>